<name>A0ABW6WBM2_9ACTN</name>
<dbReference type="Gene3D" id="1.10.10.10">
    <property type="entry name" value="Winged helix-like DNA-binding domain superfamily/Winged helix DNA-binding domain"/>
    <property type="match status" value="1"/>
</dbReference>
<dbReference type="InterPro" id="IPR000524">
    <property type="entry name" value="Tscrpt_reg_HTH_GntR"/>
</dbReference>
<sequence>MSNTGPPPAPYRLIAAGLRDEILAGTLPAGAKLPSQHELAARHRVARATVQSALRTLAHDGLITARKGAGHYVAAAFSTDADRCPARVELDAAQLAWLDQLPHPGHELVRVLRCELENTHVGPHAGLGQHAGDTEWWVRWTLVASEINPLRMCPAQRDPGDPAADDNTCLLFDGHVGRHSYGAGYFS</sequence>
<dbReference type="InterPro" id="IPR036390">
    <property type="entry name" value="WH_DNA-bd_sf"/>
</dbReference>
<evidence type="ECO:0000259" key="4">
    <source>
        <dbReference type="PROSITE" id="PS50949"/>
    </source>
</evidence>
<organism evidence="5 6">
    <name type="scientific">Paractinoplanes globisporus</name>
    <dbReference type="NCBI Taxonomy" id="113565"/>
    <lineage>
        <taxon>Bacteria</taxon>
        <taxon>Bacillati</taxon>
        <taxon>Actinomycetota</taxon>
        <taxon>Actinomycetes</taxon>
        <taxon>Micromonosporales</taxon>
        <taxon>Micromonosporaceae</taxon>
        <taxon>Paractinoplanes</taxon>
    </lineage>
</organism>
<evidence type="ECO:0000256" key="2">
    <source>
        <dbReference type="ARBA" id="ARBA00023125"/>
    </source>
</evidence>
<keyword evidence="6" id="KW-1185">Reference proteome</keyword>
<dbReference type="PANTHER" id="PTHR44846">
    <property type="entry name" value="MANNOSYL-D-GLYCERATE TRANSPORT/METABOLISM SYSTEM REPRESSOR MNGR-RELATED"/>
    <property type="match status" value="1"/>
</dbReference>
<keyword evidence="1" id="KW-0805">Transcription regulation</keyword>
<reference evidence="5 6" key="1">
    <citation type="submission" date="2024-10" db="EMBL/GenBank/DDBJ databases">
        <title>The Natural Products Discovery Center: Release of the First 8490 Sequenced Strains for Exploring Actinobacteria Biosynthetic Diversity.</title>
        <authorList>
            <person name="Kalkreuter E."/>
            <person name="Kautsar S.A."/>
            <person name="Yang D."/>
            <person name="Bader C.D."/>
            <person name="Teijaro C.N."/>
            <person name="Fluegel L."/>
            <person name="Davis C.M."/>
            <person name="Simpson J.R."/>
            <person name="Lauterbach L."/>
            <person name="Steele A.D."/>
            <person name="Gui C."/>
            <person name="Meng S."/>
            <person name="Li G."/>
            <person name="Viehrig K."/>
            <person name="Ye F."/>
            <person name="Su P."/>
            <person name="Kiefer A.F."/>
            <person name="Nichols A."/>
            <person name="Cepeda A.J."/>
            <person name="Yan W."/>
            <person name="Fan B."/>
            <person name="Jiang Y."/>
            <person name="Adhikari A."/>
            <person name="Zheng C.-J."/>
            <person name="Schuster L."/>
            <person name="Cowan T.M."/>
            <person name="Smanski M.J."/>
            <person name="Chevrette M.G."/>
            <person name="De Carvalho L.P.S."/>
            <person name="Shen B."/>
        </authorList>
    </citation>
    <scope>NUCLEOTIDE SEQUENCE [LARGE SCALE GENOMIC DNA]</scope>
    <source>
        <strain evidence="5 6">NPDC000087</strain>
    </source>
</reference>
<dbReference type="SMART" id="SM00345">
    <property type="entry name" value="HTH_GNTR"/>
    <property type="match status" value="1"/>
</dbReference>
<evidence type="ECO:0000256" key="1">
    <source>
        <dbReference type="ARBA" id="ARBA00023015"/>
    </source>
</evidence>
<evidence type="ECO:0000313" key="5">
    <source>
        <dbReference type="EMBL" id="MFF5290316.1"/>
    </source>
</evidence>
<dbReference type="PROSITE" id="PS50949">
    <property type="entry name" value="HTH_GNTR"/>
    <property type="match status" value="1"/>
</dbReference>
<gene>
    <name evidence="5" type="ORF">ACFY35_12785</name>
</gene>
<evidence type="ECO:0000256" key="3">
    <source>
        <dbReference type="ARBA" id="ARBA00023163"/>
    </source>
</evidence>
<evidence type="ECO:0000313" key="6">
    <source>
        <dbReference type="Proteomes" id="UP001602245"/>
    </source>
</evidence>
<dbReference type="RefSeq" id="WP_051115214.1">
    <property type="nucleotide sequence ID" value="NZ_JBIAZU010000002.1"/>
</dbReference>
<keyword evidence="2" id="KW-0238">DNA-binding</keyword>
<comment type="caution">
    <text evidence="5">The sequence shown here is derived from an EMBL/GenBank/DDBJ whole genome shotgun (WGS) entry which is preliminary data.</text>
</comment>
<dbReference type="EMBL" id="JBIAZU010000002">
    <property type="protein sequence ID" value="MFF5290316.1"/>
    <property type="molecule type" value="Genomic_DNA"/>
</dbReference>
<accession>A0ABW6WBM2</accession>
<dbReference type="InterPro" id="IPR050679">
    <property type="entry name" value="Bact_HTH_transcr_reg"/>
</dbReference>
<dbReference type="InterPro" id="IPR036388">
    <property type="entry name" value="WH-like_DNA-bd_sf"/>
</dbReference>
<protein>
    <submittedName>
        <fullName evidence="5">Winged helix-turn-helix domain-containing protein</fullName>
    </submittedName>
</protein>
<dbReference type="Pfam" id="PF00392">
    <property type="entry name" value="GntR"/>
    <property type="match status" value="1"/>
</dbReference>
<dbReference type="Proteomes" id="UP001602245">
    <property type="component" value="Unassembled WGS sequence"/>
</dbReference>
<dbReference type="PRINTS" id="PR00035">
    <property type="entry name" value="HTHGNTR"/>
</dbReference>
<keyword evidence="3" id="KW-0804">Transcription</keyword>
<proteinExistence type="predicted"/>
<dbReference type="CDD" id="cd07377">
    <property type="entry name" value="WHTH_GntR"/>
    <property type="match status" value="1"/>
</dbReference>
<dbReference type="SUPFAM" id="SSF46785">
    <property type="entry name" value="Winged helix' DNA-binding domain"/>
    <property type="match status" value="1"/>
</dbReference>
<feature type="domain" description="HTH gntR-type" evidence="4">
    <location>
        <begin position="8"/>
        <end position="76"/>
    </location>
</feature>